<feature type="region of interest" description="Disordered" evidence="1">
    <location>
        <begin position="1"/>
        <end position="23"/>
    </location>
</feature>
<evidence type="ECO:0000256" key="1">
    <source>
        <dbReference type="SAM" id="MobiDB-lite"/>
    </source>
</evidence>
<reference evidence="2 3" key="1">
    <citation type="submission" date="2021-06" db="EMBL/GenBank/DDBJ databases">
        <title>Rhodobacteraceae bacterium strain HSP-20.</title>
        <authorList>
            <person name="Chen W.-M."/>
        </authorList>
    </citation>
    <scope>NUCLEOTIDE SEQUENCE [LARGE SCALE GENOMIC DNA]</scope>
    <source>
        <strain evidence="2 3">HSP-20</strain>
    </source>
</reference>
<gene>
    <name evidence="2" type="ORF">GU927_013920</name>
</gene>
<dbReference type="RefSeq" id="WP_161763046.1">
    <property type="nucleotide sequence ID" value="NZ_JAAATX020000009.1"/>
</dbReference>
<organism evidence="2 3">
    <name type="scientific">Paragemmobacter amnigenus</name>
    <dbReference type="NCBI Taxonomy" id="2852097"/>
    <lineage>
        <taxon>Bacteria</taxon>
        <taxon>Pseudomonadati</taxon>
        <taxon>Pseudomonadota</taxon>
        <taxon>Alphaproteobacteria</taxon>
        <taxon>Rhodobacterales</taxon>
        <taxon>Paracoccaceae</taxon>
        <taxon>Paragemmobacter</taxon>
    </lineage>
</organism>
<sequence>MEFLPPEVREGLEAARKRERRKQSKLHVSVGDTVFPVLRFLQVGFALDGVHGEPSHGNPSARDRPHRAIRYARPYRGLGADQAGCPIVMHNQGGMPRGGSDFEWQINGTLGEIYA</sequence>
<keyword evidence="3" id="KW-1185">Reference proteome</keyword>
<proteinExistence type="predicted"/>
<name>A0ABS6J5B0_9RHOB</name>
<comment type="caution">
    <text evidence="2">The sequence shown here is derived from an EMBL/GenBank/DDBJ whole genome shotgun (WGS) entry which is preliminary data.</text>
</comment>
<evidence type="ECO:0000313" key="3">
    <source>
        <dbReference type="Proteomes" id="UP000731907"/>
    </source>
</evidence>
<feature type="compositionally biased region" description="Basic and acidic residues" evidence="1">
    <location>
        <begin position="7"/>
        <end position="16"/>
    </location>
</feature>
<accession>A0ABS6J5B0</accession>
<dbReference type="EMBL" id="JAAATX020000009">
    <property type="protein sequence ID" value="MBU9698944.1"/>
    <property type="molecule type" value="Genomic_DNA"/>
</dbReference>
<evidence type="ECO:0000313" key="2">
    <source>
        <dbReference type="EMBL" id="MBU9698944.1"/>
    </source>
</evidence>
<dbReference type="Proteomes" id="UP000731907">
    <property type="component" value="Unassembled WGS sequence"/>
</dbReference>
<protein>
    <submittedName>
        <fullName evidence="2">Uncharacterized protein</fullName>
    </submittedName>
</protein>